<evidence type="ECO:0000313" key="4">
    <source>
        <dbReference type="EMBL" id="MBF9069903.1"/>
    </source>
</evidence>
<proteinExistence type="predicted"/>
<feature type="signal peptide" evidence="2">
    <location>
        <begin position="1"/>
        <end position="27"/>
    </location>
</feature>
<dbReference type="Proteomes" id="UP000657385">
    <property type="component" value="Unassembled WGS sequence"/>
</dbReference>
<feature type="domain" description="DUF732" evidence="3">
    <location>
        <begin position="73"/>
        <end position="127"/>
    </location>
</feature>
<protein>
    <recommendedName>
        <fullName evidence="3">DUF732 domain-containing protein</fullName>
    </recommendedName>
</protein>
<keyword evidence="5" id="KW-1185">Reference proteome</keyword>
<dbReference type="AlphaFoldDB" id="A0A931FDT6"/>
<organism evidence="4 5">
    <name type="scientific">Streptacidiphilus fuscans</name>
    <dbReference type="NCBI Taxonomy" id="2789292"/>
    <lineage>
        <taxon>Bacteria</taxon>
        <taxon>Bacillati</taxon>
        <taxon>Actinomycetota</taxon>
        <taxon>Actinomycetes</taxon>
        <taxon>Kitasatosporales</taxon>
        <taxon>Streptomycetaceae</taxon>
        <taxon>Streptacidiphilus</taxon>
    </lineage>
</organism>
<dbReference type="Pfam" id="PF05305">
    <property type="entry name" value="DUF732"/>
    <property type="match status" value="1"/>
</dbReference>
<gene>
    <name evidence="4" type="ORF">I2501_17920</name>
</gene>
<feature type="chain" id="PRO_5039369356" description="DUF732 domain-containing protein" evidence="2">
    <location>
        <begin position="28"/>
        <end position="142"/>
    </location>
</feature>
<comment type="caution">
    <text evidence="4">The sequence shown here is derived from an EMBL/GenBank/DDBJ whole genome shotgun (WGS) entry which is preliminary data.</text>
</comment>
<dbReference type="EMBL" id="JADPRT010000007">
    <property type="protein sequence ID" value="MBF9069903.1"/>
    <property type="molecule type" value="Genomic_DNA"/>
</dbReference>
<accession>A0A931FDT6</accession>
<dbReference type="InterPro" id="IPR007969">
    <property type="entry name" value="DUF732"/>
</dbReference>
<evidence type="ECO:0000256" key="2">
    <source>
        <dbReference type="SAM" id="SignalP"/>
    </source>
</evidence>
<evidence type="ECO:0000313" key="5">
    <source>
        <dbReference type="Proteomes" id="UP000657385"/>
    </source>
</evidence>
<sequence>MNLRRSLALTTMTLALLAVTTSLTSPASCPETPSSATTAAPPPTAAAVSAFLRDLHTWSAQDQPPTERLGPGQSPDAQLVSAGVESCADLQTHTPTQVMALLTDEGWSQVDAAIILLSAAQPDTLCPVHSVAVIQAGMGSSS</sequence>
<evidence type="ECO:0000256" key="1">
    <source>
        <dbReference type="SAM" id="MobiDB-lite"/>
    </source>
</evidence>
<keyword evidence="2" id="KW-0732">Signal</keyword>
<dbReference type="RefSeq" id="WP_196195091.1">
    <property type="nucleotide sequence ID" value="NZ_JADPRT010000007.1"/>
</dbReference>
<name>A0A931FDT6_9ACTN</name>
<evidence type="ECO:0000259" key="3">
    <source>
        <dbReference type="Pfam" id="PF05305"/>
    </source>
</evidence>
<reference evidence="4" key="1">
    <citation type="submission" date="2020-11" db="EMBL/GenBank/DDBJ databases">
        <title>Isolation and identification of active actinomycetes.</title>
        <authorList>
            <person name="Yu B."/>
        </authorList>
    </citation>
    <scope>NUCLEOTIDE SEQUENCE</scope>
    <source>
        <strain evidence="4">NEAU-YB345</strain>
    </source>
</reference>
<feature type="region of interest" description="Disordered" evidence="1">
    <location>
        <begin position="57"/>
        <end position="78"/>
    </location>
</feature>